<evidence type="ECO:0000256" key="1">
    <source>
        <dbReference type="ARBA" id="ARBA00004635"/>
    </source>
</evidence>
<dbReference type="InterPro" id="IPR046953">
    <property type="entry name" value="Spore_GerAC-like_C"/>
</dbReference>
<evidence type="ECO:0000313" key="11">
    <source>
        <dbReference type="Proteomes" id="UP000670947"/>
    </source>
</evidence>
<evidence type="ECO:0000256" key="3">
    <source>
        <dbReference type="ARBA" id="ARBA00022544"/>
    </source>
</evidence>
<dbReference type="PROSITE" id="PS51257">
    <property type="entry name" value="PROKAR_LIPOPROTEIN"/>
    <property type="match status" value="1"/>
</dbReference>
<keyword evidence="7" id="KW-0449">Lipoprotein</keyword>
<keyword evidence="5" id="KW-0472">Membrane</keyword>
<reference evidence="10 11" key="1">
    <citation type="submission" date="2021-03" db="EMBL/GenBank/DDBJ databases">
        <title>Paenibacillus artemisicola MWE-103 whole genome sequence.</title>
        <authorList>
            <person name="Ham Y.J."/>
        </authorList>
    </citation>
    <scope>NUCLEOTIDE SEQUENCE [LARGE SCALE GENOMIC DNA]</scope>
    <source>
        <strain evidence="10 11">MWE-103</strain>
    </source>
</reference>
<evidence type="ECO:0000259" key="8">
    <source>
        <dbReference type="Pfam" id="PF05504"/>
    </source>
</evidence>
<evidence type="ECO:0000256" key="4">
    <source>
        <dbReference type="ARBA" id="ARBA00022729"/>
    </source>
</evidence>
<dbReference type="InterPro" id="IPR008844">
    <property type="entry name" value="Spore_GerAC-like"/>
</dbReference>
<feature type="domain" description="Spore germination protein N-terminal" evidence="9">
    <location>
        <begin position="34"/>
        <end position="209"/>
    </location>
</feature>
<proteinExistence type="inferred from homology"/>
<feature type="domain" description="Spore germination GerAC-like C-terminal" evidence="8">
    <location>
        <begin position="237"/>
        <end position="401"/>
    </location>
</feature>
<evidence type="ECO:0000256" key="2">
    <source>
        <dbReference type="ARBA" id="ARBA00007886"/>
    </source>
</evidence>
<dbReference type="Gene3D" id="6.20.190.10">
    <property type="entry name" value="Nutrient germinant receptor protein C, domain 1"/>
    <property type="match status" value="1"/>
</dbReference>
<protein>
    <submittedName>
        <fullName evidence="10">Ger(X)C family spore germination protein</fullName>
    </submittedName>
</protein>
<dbReference type="Gene3D" id="3.30.300.210">
    <property type="entry name" value="Nutrient germinant receptor protein C, domain 3"/>
    <property type="match status" value="1"/>
</dbReference>
<keyword evidence="4" id="KW-0732">Signal</keyword>
<dbReference type="PANTHER" id="PTHR35789">
    <property type="entry name" value="SPORE GERMINATION PROTEIN B3"/>
    <property type="match status" value="1"/>
</dbReference>
<dbReference type="PANTHER" id="PTHR35789:SF1">
    <property type="entry name" value="SPORE GERMINATION PROTEIN B3"/>
    <property type="match status" value="1"/>
</dbReference>
<dbReference type="EMBL" id="JAGGDJ010000013">
    <property type="protein sequence ID" value="MBO7745911.1"/>
    <property type="molecule type" value="Genomic_DNA"/>
</dbReference>
<accession>A0ABS3WC96</accession>
<dbReference type="InterPro" id="IPR038501">
    <property type="entry name" value="Spore_GerAC_C_sf"/>
</dbReference>
<gene>
    <name evidence="10" type="ORF">I8J29_17020</name>
</gene>
<comment type="similarity">
    <text evidence="2">Belongs to the GerABKC lipoprotein family.</text>
</comment>
<dbReference type="Proteomes" id="UP000670947">
    <property type="component" value="Unassembled WGS sequence"/>
</dbReference>
<evidence type="ECO:0000259" key="9">
    <source>
        <dbReference type="Pfam" id="PF25198"/>
    </source>
</evidence>
<comment type="subcellular location">
    <subcellularLocation>
        <location evidence="1">Membrane</location>
        <topology evidence="1">Lipid-anchor</topology>
    </subcellularLocation>
</comment>
<evidence type="ECO:0000256" key="6">
    <source>
        <dbReference type="ARBA" id="ARBA00023139"/>
    </source>
</evidence>
<keyword evidence="6" id="KW-0564">Palmitate</keyword>
<dbReference type="NCBIfam" id="TIGR02887">
    <property type="entry name" value="spore_ger_x_C"/>
    <property type="match status" value="1"/>
</dbReference>
<keyword evidence="3" id="KW-0309">Germination</keyword>
<organism evidence="10 11">
    <name type="scientific">Paenibacillus artemisiicola</name>
    <dbReference type="NCBI Taxonomy" id="1172618"/>
    <lineage>
        <taxon>Bacteria</taxon>
        <taxon>Bacillati</taxon>
        <taxon>Bacillota</taxon>
        <taxon>Bacilli</taxon>
        <taxon>Bacillales</taxon>
        <taxon>Paenibacillaceae</taxon>
        <taxon>Paenibacillus</taxon>
    </lineage>
</organism>
<evidence type="ECO:0000313" key="10">
    <source>
        <dbReference type="EMBL" id="MBO7745911.1"/>
    </source>
</evidence>
<evidence type="ECO:0000256" key="7">
    <source>
        <dbReference type="ARBA" id="ARBA00023288"/>
    </source>
</evidence>
<dbReference type="RefSeq" id="WP_208848732.1">
    <property type="nucleotide sequence ID" value="NZ_JAGGDJ010000013.1"/>
</dbReference>
<keyword evidence="11" id="KW-1185">Reference proteome</keyword>
<dbReference type="Pfam" id="PF05504">
    <property type="entry name" value="Spore_GerAC"/>
    <property type="match status" value="1"/>
</dbReference>
<dbReference type="Pfam" id="PF25198">
    <property type="entry name" value="Spore_GerAC_N"/>
    <property type="match status" value="1"/>
</dbReference>
<sequence length="411" mass="44943">MKTGAGRIAVRRGRSALLLIAALSFLLAATGCWNSRELNRLAIVTAMSVDKAEGSDQYELAFQVVMPGEIMSSSKSGSGNAPFSVYTVRSKTLFEGIRKASKQVPRQLFFSHIEVVILGERLAKSGIAELFDFFERSHEVRLTSMLLVARGAPTDKLISTIVPLAPLQSEALMGSSEFSAKIWSGSPVIGIDDVIRKLINPGAEPSISGLRLVGDGIPTDNKQRLTQTRLPYHLEISGVAAFREGKLAGWLDNGQARGYMFIADRMRSTVMNLPCQDKPDGIALEVVRSRTRTKVSFREGRAKVEIAVNAIGNVAEVQCGVPLQKLEEIDKLEREWSQAVKADMMAAVKRAQTLRSDVFAFGEALQRSQPKAWKSVAGRWGDVFAEADVSVTFQGQILRTGMRAKSLLEKS</sequence>
<dbReference type="InterPro" id="IPR057336">
    <property type="entry name" value="GerAC_N"/>
</dbReference>
<comment type="caution">
    <text evidence="10">The sequence shown here is derived from an EMBL/GenBank/DDBJ whole genome shotgun (WGS) entry which is preliminary data.</text>
</comment>
<name>A0ABS3WC96_9BACL</name>
<evidence type="ECO:0000256" key="5">
    <source>
        <dbReference type="ARBA" id="ARBA00023136"/>
    </source>
</evidence>